<dbReference type="SMART" id="SM00355">
    <property type="entry name" value="ZnF_C2H2"/>
    <property type="match status" value="10"/>
</dbReference>
<feature type="domain" description="C2H2-type" evidence="13">
    <location>
        <begin position="672"/>
        <end position="699"/>
    </location>
</feature>
<accession>A0AAW2HU67</accession>
<evidence type="ECO:0000313" key="14">
    <source>
        <dbReference type="EMBL" id="KAL0272845.1"/>
    </source>
</evidence>
<evidence type="ECO:0000256" key="9">
    <source>
        <dbReference type="ARBA" id="ARBA00023163"/>
    </source>
</evidence>
<keyword evidence="10" id="KW-0539">Nucleus</keyword>
<dbReference type="PROSITE" id="PS50157">
    <property type="entry name" value="ZINC_FINGER_C2H2_2"/>
    <property type="match status" value="9"/>
</dbReference>
<feature type="compositionally biased region" description="Basic and acidic residues" evidence="12">
    <location>
        <begin position="280"/>
        <end position="295"/>
    </location>
</feature>
<dbReference type="InterPro" id="IPR050329">
    <property type="entry name" value="GLI_C2H2-zinc-finger"/>
</dbReference>
<evidence type="ECO:0000256" key="4">
    <source>
        <dbReference type="ARBA" id="ARBA00022737"/>
    </source>
</evidence>
<name>A0AAW2HU67_9NEOP</name>
<feature type="domain" description="C2H2-type" evidence="13">
    <location>
        <begin position="700"/>
        <end position="728"/>
    </location>
</feature>
<feature type="domain" description="C2H2-type" evidence="13">
    <location>
        <begin position="729"/>
        <end position="756"/>
    </location>
</feature>
<dbReference type="InterPro" id="IPR036236">
    <property type="entry name" value="Znf_C2H2_sf"/>
</dbReference>
<dbReference type="Pfam" id="PF00096">
    <property type="entry name" value="zf-C2H2"/>
    <property type="match status" value="3"/>
</dbReference>
<keyword evidence="3" id="KW-0479">Metal-binding</keyword>
<comment type="similarity">
    <text evidence="2">Belongs to the krueppel C2H2-type zinc-finger protein family.</text>
</comment>
<comment type="caution">
    <text evidence="14">The sequence shown here is derived from an EMBL/GenBank/DDBJ whole genome shotgun (WGS) entry which is preliminary data.</text>
</comment>
<evidence type="ECO:0000256" key="10">
    <source>
        <dbReference type="ARBA" id="ARBA00023242"/>
    </source>
</evidence>
<feature type="domain" description="C2H2-type" evidence="13">
    <location>
        <begin position="757"/>
        <end position="784"/>
    </location>
</feature>
<keyword evidence="5 11" id="KW-0863">Zinc-finger</keyword>
<feature type="domain" description="C2H2-type" evidence="13">
    <location>
        <begin position="785"/>
        <end position="812"/>
    </location>
</feature>
<evidence type="ECO:0000259" key="13">
    <source>
        <dbReference type="PROSITE" id="PS50157"/>
    </source>
</evidence>
<dbReference type="PANTHER" id="PTHR19818:SF163">
    <property type="entry name" value="C2H2-TYPE DOMAIN-CONTAINING PROTEIN"/>
    <property type="match status" value="1"/>
</dbReference>
<keyword evidence="9" id="KW-0804">Transcription</keyword>
<keyword evidence="8" id="KW-0238">DNA-binding</keyword>
<feature type="domain" description="C2H2-type" evidence="13">
    <location>
        <begin position="504"/>
        <end position="532"/>
    </location>
</feature>
<feature type="region of interest" description="Disordered" evidence="12">
    <location>
        <begin position="273"/>
        <end position="320"/>
    </location>
</feature>
<evidence type="ECO:0000256" key="7">
    <source>
        <dbReference type="ARBA" id="ARBA00023015"/>
    </source>
</evidence>
<proteinExistence type="inferred from homology"/>
<dbReference type="FunFam" id="3.30.160.60:FF:000557">
    <property type="entry name" value="zinc finger and SCAN domain-containing protein 29"/>
    <property type="match status" value="1"/>
</dbReference>
<feature type="domain" description="C2H2-type" evidence="13">
    <location>
        <begin position="644"/>
        <end position="671"/>
    </location>
</feature>
<keyword evidence="6" id="KW-0862">Zinc</keyword>
<evidence type="ECO:0000256" key="11">
    <source>
        <dbReference type="PROSITE-ProRule" id="PRU00042"/>
    </source>
</evidence>
<dbReference type="Gene3D" id="3.30.160.60">
    <property type="entry name" value="Classic Zinc Finger"/>
    <property type="match status" value="7"/>
</dbReference>
<dbReference type="FunFam" id="3.30.160.60:FF:000182">
    <property type="entry name" value="zinc finger protein 366"/>
    <property type="match status" value="1"/>
</dbReference>
<organism evidence="14">
    <name type="scientific">Menopon gallinae</name>
    <name type="common">poultry shaft louse</name>
    <dbReference type="NCBI Taxonomy" id="328185"/>
    <lineage>
        <taxon>Eukaryota</taxon>
        <taxon>Metazoa</taxon>
        <taxon>Ecdysozoa</taxon>
        <taxon>Arthropoda</taxon>
        <taxon>Hexapoda</taxon>
        <taxon>Insecta</taxon>
        <taxon>Pterygota</taxon>
        <taxon>Neoptera</taxon>
        <taxon>Paraneoptera</taxon>
        <taxon>Psocodea</taxon>
        <taxon>Troctomorpha</taxon>
        <taxon>Phthiraptera</taxon>
        <taxon>Amblycera</taxon>
        <taxon>Menoponidae</taxon>
        <taxon>Menopon</taxon>
    </lineage>
</organism>
<dbReference type="InterPro" id="IPR013087">
    <property type="entry name" value="Znf_C2H2_type"/>
</dbReference>
<feature type="domain" description="C2H2-type" evidence="13">
    <location>
        <begin position="325"/>
        <end position="352"/>
    </location>
</feature>
<evidence type="ECO:0000256" key="8">
    <source>
        <dbReference type="ARBA" id="ARBA00023125"/>
    </source>
</evidence>
<feature type="region of interest" description="Disordered" evidence="12">
    <location>
        <begin position="1"/>
        <end position="31"/>
    </location>
</feature>
<sequence length="904" mass="103047">MRLIKMEENTSERAKDQSPSYTSMKEAEANALRDHNIGRETVKTPIESEELMQSPYINVQRVPDANTTKNFLTNAPLLSGNELLVDINGDLISSGSISLERYIPHQYEDDLLHEDLTEDDKRLAAALVAVQLVNQQKQQSSTHILPMLTPAQLPVGSKLVNVNEQISLMPQLSGPHKGASEGESITVNSPVITSDKHSGLTTNFVQIHTDEEHQAHLESLGIHTETEQIEISTEEIEIGPNEVIKTELSDFIIQEDNIKTEVCENSEVLVLSEEEQDSDDALHDSDYENGDDKSRNSLPHKKRIPRKLKQPRKTAQSRNVVASRYKCNKCSELFPNASAFAAHKATHYVKRPYQPGVTQTPTSSFSCELCYKNFTNQWKFFEHLKSHYEPIELDSNAAKRTSVVANKTSAVQPEAAQKNCLKTANVKMRTIQTGVQQNQTSRVGLVKTPKTESNSQTITQNILNKWSSTPHLQDVTITPTTPTSSSSSILHQQLTQSQPEQILWECEPCKRIFRRQKTYETHMSVAHPKQEEIEEFSEPEDMMEGIRVEVHSDDDKETLEKDGTIQKEWYREEDLHAAEADIREMEARTKTVYVDAHMCEMCNEAYETKALLNQHISQQHADIMTAITKTTRRQPNGTARKGNLSCKQCGRMFHHRNSLMYHLKSHLGERPHHCEVCGKGFFATSALKVHMRQHSGVKPFKCEFCGRNFRQWGDLKYHCISIHSDQKNFQCEYCGKNFARKYSLTVHSRIHTGERNYKCEYCEKSFRASSYLQNHRRIHTGEKPHPCDVCGKPFRVRSDMKRHMITHSKEPYSTYMVKPKRETGTPPSNNGDSKLIVQVDEQIPQISKVEELEVNNVESILPDEAVGASNRLQEELTVTYTQRDPLESVGKESNTLYVWPVYMT</sequence>
<dbReference type="PANTHER" id="PTHR19818">
    <property type="entry name" value="ZINC FINGER PROTEIN ZIC AND GLI"/>
    <property type="match status" value="1"/>
</dbReference>
<dbReference type="EMBL" id="JARGDH010000003">
    <property type="protein sequence ID" value="KAL0272845.1"/>
    <property type="molecule type" value="Genomic_DNA"/>
</dbReference>
<evidence type="ECO:0000256" key="5">
    <source>
        <dbReference type="ARBA" id="ARBA00022771"/>
    </source>
</evidence>
<comment type="subcellular location">
    <subcellularLocation>
        <location evidence="1">Nucleus</location>
    </subcellularLocation>
</comment>
<evidence type="ECO:0000256" key="2">
    <source>
        <dbReference type="ARBA" id="ARBA00006991"/>
    </source>
</evidence>
<dbReference type="GO" id="GO:0000981">
    <property type="term" value="F:DNA-binding transcription factor activity, RNA polymerase II-specific"/>
    <property type="evidence" value="ECO:0007669"/>
    <property type="project" value="TreeGrafter"/>
</dbReference>
<evidence type="ECO:0000256" key="12">
    <source>
        <dbReference type="SAM" id="MobiDB-lite"/>
    </source>
</evidence>
<gene>
    <name evidence="14" type="ORF">PYX00_005667</name>
</gene>
<evidence type="ECO:0000256" key="6">
    <source>
        <dbReference type="ARBA" id="ARBA00022833"/>
    </source>
</evidence>
<dbReference type="FunFam" id="3.30.160.60:FF:000065">
    <property type="entry name" value="B-cell CLL/lymphoma 6, member B"/>
    <property type="match status" value="1"/>
</dbReference>
<keyword evidence="7" id="KW-0805">Transcription regulation</keyword>
<dbReference type="GO" id="GO:0005634">
    <property type="term" value="C:nucleus"/>
    <property type="evidence" value="ECO:0007669"/>
    <property type="project" value="UniProtKB-SubCell"/>
</dbReference>
<feature type="compositionally biased region" description="Basic residues" evidence="12">
    <location>
        <begin position="298"/>
        <end position="312"/>
    </location>
</feature>
<dbReference type="GO" id="GO:0045944">
    <property type="term" value="P:positive regulation of transcription by RNA polymerase II"/>
    <property type="evidence" value="ECO:0007669"/>
    <property type="project" value="UniProtKB-ARBA"/>
</dbReference>
<evidence type="ECO:0000256" key="3">
    <source>
        <dbReference type="ARBA" id="ARBA00022723"/>
    </source>
</evidence>
<feature type="domain" description="C2H2-type" evidence="13">
    <location>
        <begin position="365"/>
        <end position="387"/>
    </location>
</feature>
<dbReference type="FunFam" id="3.30.160.60:FF:000446">
    <property type="entry name" value="Zinc finger protein"/>
    <property type="match status" value="1"/>
</dbReference>
<keyword evidence="4" id="KW-0677">Repeat</keyword>
<dbReference type="AlphaFoldDB" id="A0AAW2HU67"/>
<feature type="compositionally biased region" description="Basic and acidic residues" evidence="12">
    <location>
        <begin position="1"/>
        <end position="16"/>
    </location>
</feature>
<dbReference type="PROSITE" id="PS00028">
    <property type="entry name" value="ZINC_FINGER_C2H2_1"/>
    <property type="match status" value="10"/>
</dbReference>
<dbReference type="GO" id="GO:0008270">
    <property type="term" value="F:zinc ion binding"/>
    <property type="evidence" value="ECO:0007669"/>
    <property type="project" value="UniProtKB-KW"/>
</dbReference>
<protein>
    <recommendedName>
        <fullName evidence="13">C2H2-type domain-containing protein</fullName>
    </recommendedName>
</protein>
<dbReference type="FunFam" id="3.30.160.60:FF:000075">
    <property type="entry name" value="Putative zinc finger protein 536"/>
    <property type="match status" value="1"/>
</dbReference>
<dbReference type="SUPFAM" id="SSF57667">
    <property type="entry name" value="beta-beta-alpha zinc fingers"/>
    <property type="match status" value="4"/>
</dbReference>
<reference evidence="14" key="1">
    <citation type="journal article" date="2024" name="Gigascience">
        <title>Chromosome-level genome of the poultry shaft louse Menopon gallinae provides insight into the host-switching and adaptive evolution of parasitic lice.</title>
        <authorList>
            <person name="Xu Y."/>
            <person name="Ma L."/>
            <person name="Liu S."/>
            <person name="Liang Y."/>
            <person name="Liu Q."/>
            <person name="He Z."/>
            <person name="Tian L."/>
            <person name="Duan Y."/>
            <person name="Cai W."/>
            <person name="Li H."/>
            <person name="Song F."/>
        </authorList>
    </citation>
    <scope>NUCLEOTIDE SEQUENCE</scope>
    <source>
        <strain evidence="14">Cailab_2023a</strain>
    </source>
</reference>
<dbReference type="GO" id="GO:0000978">
    <property type="term" value="F:RNA polymerase II cis-regulatory region sequence-specific DNA binding"/>
    <property type="evidence" value="ECO:0007669"/>
    <property type="project" value="TreeGrafter"/>
</dbReference>
<evidence type="ECO:0000256" key="1">
    <source>
        <dbReference type="ARBA" id="ARBA00004123"/>
    </source>
</evidence>